<evidence type="ECO:0000313" key="6">
    <source>
        <dbReference type="EMBL" id="GAB48929.1"/>
    </source>
</evidence>
<keyword evidence="4 6" id="KW-0067">ATP-binding</keyword>
<keyword evidence="2" id="KW-0813">Transport</keyword>
<dbReference type="InterPro" id="IPR015856">
    <property type="entry name" value="ABC_transpr_CbiO/EcfA_su"/>
</dbReference>
<evidence type="ECO:0000256" key="3">
    <source>
        <dbReference type="ARBA" id="ARBA00022741"/>
    </source>
</evidence>
<dbReference type="InterPro" id="IPR050095">
    <property type="entry name" value="ECF_ABC_transporter_ATP-bd"/>
</dbReference>
<dbReference type="Gene3D" id="3.40.50.300">
    <property type="entry name" value="P-loop containing nucleotide triphosphate hydrolases"/>
    <property type="match status" value="2"/>
</dbReference>
<dbReference type="InterPro" id="IPR027417">
    <property type="entry name" value="P-loop_NTPase"/>
</dbReference>
<name>H5UT71_9MICO</name>
<dbReference type="SMART" id="SM00382">
    <property type="entry name" value="AAA"/>
    <property type="match status" value="2"/>
</dbReference>
<keyword evidence="3" id="KW-0547">Nucleotide-binding</keyword>
<dbReference type="PROSITE" id="PS00211">
    <property type="entry name" value="ABC_TRANSPORTER_1"/>
    <property type="match status" value="1"/>
</dbReference>
<dbReference type="SUPFAM" id="SSF52540">
    <property type="entry name" value="P-loop containing nucleoside triphosphate hydrolases"/>
    <property type="match status" value="2"/>
</dbReference>
<dbReference type="Proteomes" id="UP000004367">
    <property type="component" value="Unassembled WGS sequence"/>
</dbReference>
<dbReference type="EMBL" id="BAFE01000063">
    <property type="protein sequence ID" value="GAB48929.1"/>
    <property type="molecule type" value="Genomic_DNA"/>
</dbReference>
<organism evidence="6 7">
    <name type="scientific">Mobilicoccus pelagius NBRC 104925</name>
    <dbReference type="NCBI Taxonomy" id="1089455"/>
    <lineage>
        <taxon>Bacteria</taxon>
        <taxon>Bacillati</taxon>
        <taxon>Actinomycetota</taxon>
        <taxon>Actinomycetes</taxon>
        <taxon>Micrococcales</taxon>
        <taxon>Dermatophilaceae</taxon>
        <taxon>Mobilicoccus</taxon>
    </lineage>
</organism>
<comment type="similarity">
    <text evidence="1">Belongs to the ABC transporter superfamily.</text>
</comment>
<dbReference type="GO" id="GO:0042626">
    <property type="term" value="F:ATPase-coupled transmembrane transporter activity"/>
    <property type="evidence" value="ECO:0007669"/>
    <property type="project" value="TreeGrafter"/>
</dbReference>
<evidence type="ECO:0000259" key="5">
    <source>
        <dbReference type="PROSITE" id="PS50893"/>
    </source>
</evidence>
<dbReference type="PANTHER" id="PTHR43553:SF24">
    <property type="entry name" value="ENERGY-COUPLING FACTOR TRANSPORTER ATP-BINDING PROTEIN ECFA1"/>
    <property type="match status" value="1"/>
</dbReference>
<dbReference type="PROSITE" id="PS50893">
    <property type="entry name" value="ABC_TRANSPORTER_2"/>
    <property type="match status" value="2"/>
</dbReference>
<keyword evidence="7" id="KW-1185">Reference proteome</keyword>
<protein>
    <submittedName>
        <fullName evidence="6">Putative ABC transporter ATP-binding protein</fullName>
    </submittedName>
</protein>
<dbReference type="STRING" id="1089455.MOPEL_085_00150"/>
<proteinExistence type="inferred from homology"/>
<dbReference type="eggNOG" id="COG1122">
    <property type="taxonomic scope" value="Bacteria"/>
</dbReference>
<dbReference type="GO" id="GO:0016887">
    <property type="term" value="F:ATP hydrolysis activity"/>
    <property type="evidence" value="ECO:0007669"/>
    <property type="project" value="InterPro"/>
</dbReference>
<dbReference type="GO" id="GO:0005524">
    <property type="term" value="F:ATP binding"/>
    <property type="evidence" value="ECO:0007669"/>
    <property type="project" value="UniProtKB-KW"/>
</dbReference>
<dbReference type="AlphaFoldDB" id="H5UT71"/>
<feature type="domain" description="ABC transporter" evidence="5">
    <location>
        <begin position="8"/>
        <end position="258"/>
    </location>
</feature>
<accession>H5UT71</accession>
<sequence length="523" mass="53855">MTLVPVGLEARGLSWTPLGRTTPVLADLDLRIEPGERVLLAGASGAGKSTLLQALAGVLGEVDPGDLGGEVRVDGSPVRVGDGRVGLLVQDPADALVASRVGRDTAFGPENLGLPREEIRARVAEALDSVGFPYGLDHRTNALSGGEAQRLALAGVLAMRPGALLLDEPTSMLDDDSAALVRAAVARAVAGRSATLVVVEHRLDRWLGRRFGADGSADGDLEPLVDRLVVLGEDGILADGAPDRILAEHRAALLAAGLWVPGVPPPEPLATGDLLTDLRRAPGDIDVRGVGLVRSPRRGLAVDRRPPTPRAALAGVDLTVPAGALTALRGASGAGKSSLVSVAVGLERPTAGEVLVDPLLADGASRSPSHWTSHEFADRAAWVPQQASLALSGRTVEECLLATSRALGDDEDAARRRADGLLALLDLAGLADRHPASLSGGQTRRLALAAALVHRAPILALDEPTVGQDRLTWAAVVGLAEAARRAGATVLVSTHDDDLAVTADTVVHLHAGRAVGPTPEGLR</sequence>
<gene>
    <name evidence="6" type="ORF">MOPEL_085_00150</name>
</gene>
<dbReference type="PANTHER" id="PTHR43553">
    <property type="entry name" value="HEAVY METAL TRANSPORTER"/>
    <property type="match status" value="1"/>
</dbReference>
<dbReference type="InterPro" id="IPR003593">
    <property type="entry name" value="AAA+_ATPase"/>
</dbReference>
<evidence type="ECO:0000256" key="4">
    <source>
        <dbReference type="ARBA" id="ARBA00022840"/>
    </source>
</evidence>
<evidence type="ECO:0000256" key="1">
    <source>
        <dbReference type="ARBA" id="ARBA00005417"/>
    </source>
</evidence>
<dbReference type="OrthoDB" id="501320at2"/>
<dbReference type="GO" id="GO:0043190">
    <property type="term" value="C:ATP-binding cassette (ABC) transporter complex"/>
    <property type="evidence" value="ECO:0007669"/>
    <property type="project" value="TreeGrafter"/>
</dbReference>
<dbReference type="Pfam" id="PF00005">
    <property type="entry name" value="ABC_tran"/>
    <property type="match status" value="2"/>
</dbReference>
<feature type="domain" description="ABC transporter" evidence="5">
    <location>
        <begin position="287"/>
        <end position="522"/>
    </location>
</feature>
<dbReference type="RefSeq" id="WP_009482827.1">
    <property type="nucleotide sequence ID" value="NZ_BAFE01000063.1"/>
</dbReference>
<dbReference type="InterPro" id="IPR017871">
    <property type="entry name" value="ABC_transporter-like_CS"/>
</dbReference>
<reference evidence="6 7" key="1">
    <citation type="submission" date="2012-02" db="EMBL/GenBank/DDBJ databases">
        <title>Whole genome shotgun sequence of Mobilicoccus pelagius NBRC 104925.</title>
        <authorList>
            <person name="Yoshida Y."/>
            <person name="Hosoyama A."/>
            <person name="Tsuchikane K."/>
            <person name="Katsumata H."/>
            <person name="Yamazaki S."/>
            <person name="Fujita N."/>
        </authorList>
    </citation>
    <scope>NUCLEOTIDE SEQUENCE [LARGE SCALE GENOMIC DNA]</scope>
    <source>
        <strain evidence="6 7">NBRC 104925</strain>
    </source>
</reference>
<comment type="caution">
    <text evidence="6">The sequence shown here is derived from an EMBL/GenBank/DDBJ whole genome shotgun (WGS) entry which is preliminary data.</text>
</comment>
<dbReference type="InterPro" id="IPR003439">
    <property type="entry name" value="ABC_transporter-like_ATP-bd"/>
</dbReference>
<evidence type="ECO:0000256" key="2">
    <source>
        <dbReference type="ARBA" id="ARBA00022448"/>
    </source>
</evidence>
<dbReference type="CDD" id="cd03225">
    <property type="entry name" value="ABC_cobalt_CbiO_domain1"/>
    <property type="match status" value="2"/>
</dbReference>
<evidence type="ECO:0000313" key="7">
    <source>
        <dbReference type="Proteomes" id="UP000004367"/>
    </source>
</evidence>